<evidence type="ECO:0000313" key="4">
    <source>
        <dbReference type="Proteomes" id="UP000642553"/>
    </source>
</evidence>
<organism evidence="3 4">
    <name type="scientific">Akkermansia massiliensis</name>
    <dbReference type="NCBI Taxonomy" id="2927224"/>
    <lineage>
        <taxon>Bacteria</taxon>
        <taxon>Pseudomonadati</taxon>
        <taxon>Verrucomicrobiota</taxon>
        <taxon>Verrucomicrobiia</taxon>
        <taxon>Verrucomicrobiales</taxon>
        <taxon>Akkermansiaceae</taxon>
        <taxon>Akkermansia</taxon>
    </lineage>
</organism>
<dbReference type="AlphaFoldDB" id="A0AAE6TC41"/>
<dbReference type="EMBL" id="JAMGSI010000001">
    <property type="protein sequence ID" value="MCL6656117.1"/>
    <property type="molecule type" value="Genomic_DNA"/>
</dbReference>
<protein>
    <submittedName>
        <fullName evidence="3">DUF3472 domain-containing protein</fullName>
    </submittedName>
</protein>
<dbReference type="InterPro" id="IPR021862">
    <property type="entry name" value="DUF3472"/>
</dbReference>
<dbReference type="GeneID" id="84022638"/>
<dbReference type="EMBL" id="CP029701">
    <property type="protein sequence ID" value="QHV63560.1"/>
    <property type="molecule type" value="Genomic_DNA"/>
</dbReference>
<keyword evidence="1" id="KW-0732">Signal</keyword>
<proteinExistence type="predicted"/>
<feature type="signal peptide" evidence="1">
    <location>
        <begin position="1"/>
        <end position="23"/>
    </location>
</feature>
<dbReference type="Pfam" id="PF11958">
    <property type="entry name" value="DUF3472"/>
    <property type="match status" value="1"/>
</dbReference>
<reference evidence="3" key="1">
    <citation type="submission" date="2018-05" db="EMBL/GenBank/DDBJ databases">
        <title>Complete genome sequnece of Akkermansia muciniphila EB-AMDK-40.</title>
        <authorList>
            <person name="Nam Y.-D."/>
            <person name="Chung W.-H."/>
            <person name="Park Y.S."/>
            <person name="Kang J."/>
        </authorList>
    </citation>
    <scope>NUCLEOTIDE SEQUENCE</scope>
    <source>
        <strain evidence="3">EB-AMDK-40</strain>
    </source>
</reference>
<evidence type="ECO:0000313" key="3">
    <source>
        <dbReference type="EMBL" id="QHV63560.1"/>
    </source>
</evidence>
<evidence type="ECO:0000256" key="1">
    <source>
        <dbReference type="SAM" id="SignalP"/>
    </source>
</evidence>
<name>A0AAE6TC41_9BACT</name>
<evidence type="ECO:0000313" key="5">
    <source>
        <dbReference type="Proteomes" id="UP001202031"/>
    </source>
</evidence>
<accession>A0AAE6TC41</accession>
<keyword evidence="5" id="KW-1185">Reference proteome</keyword>
<dbReference type="RefSeq" id="WP_022396661.1">
    <property type="nucleotide sequence ID" value="NZ_CP029701.1"/>
</dbReference>
<evidence type="ECO:0000313" key="2">
    <source>
        <dbReference type="EMBL" id="MCL6656117.1"/>
    </source>
</evidence>
<dbReference type="Proteomes" id="UP001202031">
    <property type="component" value="Unassembled WGS sequence"/>
</dbReference>
<feature type="chain" id="PRO_5042067005" evidence="1">
    <location>
        <begin position="24"/>
        <end position="296"/>
    </location>
</feature>
<gene>
    <name evidence="3" type="ORF">DMI76_09375</name>
    <name evidence="2" type="ORF">M8N44_02125</name>
</gene>
<dbReference type="Proteomes" id="UP000642553">
    <property type="component" value="Chromosome"/>
</dbReference>
<sequence length="296" mass="32978">MRLFSATAVVCAALFSGTTLLHAQEDPELLAKRQCRSVHVMQQGHPAQASALYNEVKAKTSVPGTYFCAMNFDDGYIGFQEQSNGKKVIIFSIWDPVAHGDNPNSVPEEERTKLVKLGENARSGRFGGEGTGGQSFVDYPWTVGENMRFLVCVKKMGKFKEISGYYFNNKDKSWDLISKWKTHSSEKELSFSVGFVEDFMRNFESAKKARGAFFGPSFAYKDGKWHPNTSVTFTGDPTPSTNVMADIQPNGSVLLQTGGETKMTDFKLFQNRPLPQDANPVQPDEVVTRLVQENIK</sequence>
<reference evidence="2 5" key="2">
    <citation type="submission" date="2022-03" db="EMBL/GenBank/DDBJ databases">
        <title>Taxonomic description of new species and reclassification of some bacterial strains.</title>
        <authorList>
            <person name="Ndongo S."/>
        </authorList>
    </citation>
    <scope>NUCLEOTIDE SEQUENCE [LARGE SCALE GENOMIC DNA]</scope>
    <source>
        <strain evidence="2 5">Marseille-P6666</strain>
    </source>
</reference>